<dbReference type="InterPro" id="IPR047658">
    <property type="entry name" value="IS4-like_transpos"/>
</dbReference>
<dbReference type="Pfam" id="PF01609">
    <property type="entry name" value="DDE_Tnp_1"/>
    <property type="match status" value="1"/>
</dbReference>
<dbReference type="GO" id="GO:0006313">
    <property type="term" value="P:DNA transposition"/>
    <property type="evidence" value="ECO:0007669"/>
    <property type="project" value="InterPro"/>
</dbReference>
<gene>
    <name evidence="2" type="ORF">BN873_950063</name>
</gene>
<evidence type="ECO:0000259" key="1">
    <source>
        <dbReference type="Pfam" id="PF01609"/>
    </source>
</evidence>
<dbReference type="Proteomes" id="UP000035760">
    <property type="component" value="Unassembled WGS sequence"/>
</dbReference>
<dbReference type="STRING" id="1400863.BN873_950063"/>
<protein>
    <submittedName>
        <fullName evidence="2">Transposase</fullName>
    </submittedName>
</protein>
<dbReference type="GO" id="GO:0004803">
    <property type="term" value="F:transposase activity"/>
    <property type="evidence" value="ECO:0007669"/>
    <property type="project" value="InterPro"/>
</dbReference>
<reference evidence="2" key="2">
    <citation type="submission" date="2014-03" db="EMBL/GenBank/DDBJ databases">
        <title>Candidatus Competibacter-lineage genomes retrieved from metagenomes reveal functional metabolic diversity.</title>
        <authorList>
            <person name="McIlroy S.J."/>
            <person name="Albertsen M."/>
            <person name="Andresen E.K."/>
            <person name="Saunders A.M."/>
            <person name="Kristiansen R."/>
            <person name="Stokholm-Bjerregaard M."/>
            <person name="Nielsen K.L."/>
            <person name="Nielsen P.H."/>
        </authorList>
    </citation>
    <scope>NUCLEOTIDE SEQUENCE</scope>
    <source>
        <strain evidence="2">Run_A_D11</strain>
    </source>
</reference>
<dbReference type="NCBIfam" id="NF033591">
    <property type="entry name" value="transpos_IS4_2"/>
    <property type="match status" value="1"/>
</dbReference>
<dbReference type="InterPro" id="IPR002559">
    <property type="entry name" value="Transposase_11"/>
</dbReference>
<dbReference type="InterPro" id="IPR012337">
    <property type="entry name" value="RNaseH-like_sf"/>
</dbReference>
<feature type="domain" description="Transposase IS4-like" evidence="1">
    <location>
        <begin position="98"/>
        <end position="304"/>
    </location>
</feature>
<dbReference type="RefSeq" id="WP_048676571.1">
    <property type="nucleotide sequence ID" value="NZ_CBTJ020000108.1"/>
</dbReference>
<evidence type="ECO:0000313" key="2">
    <source>
        <dbReference type="EMBL" id="CDI04380.1"/>
    </source>
</evidence>
<dbReference type="SUPFAM" id="SSF53098">
    <property type="entry name" value="Ribonuclease H-like"/>
    <property type="match status" value="1"/>
</dbReference>
<name>W6MCV7_9GAMM</name>
<proteinExistence type="predicted"/>
<dbReference type="GO" id="GO:0003677">
    <property type="term" value="F:DNA binding"/>
    <property type="evidence" value="ECO:0007669"/>
    <property type="project" value="InterPro"/>
</dbReference>
<organism evidence="2 3">
    <name type="scientific">Candidatus Competibacter denitrificans Run_A_D11</name>
    <dbReference type="NCBI Taxonomy" id="1400863"/>
    <lineage>
        <taxon>Bacteria</taxon>
        <taxon>Pseudomonadati</taxon>
        <taxon>Pseudomonadota</taxon>
        <taxon>Gammaproteobacteria</taxon>
        <taxon>Candidatus Competibacteraceae</taxon>
        <taxon>Candidatus Competibacter</taxon>
    </lineage>
</organism>
<sequence>MAGIPAPIDDPVGELKAVLAEHLPWHGARIGFLAHFLLALFKVRSVNLAELATGFGGTVRVASHYKRLQRFFRSFEMEPDSWARLLVRLAPVGEGPWRLTLDRTHWRFGQTDIHFLVLGIAYRGIALPVFWTVLDKPGNSNTAERIALMERFLAVFGVERIAVLLADREFVGEAWFRWLQAQQIPFHQRIKCDTLVPNHWNRLMRIDALLGSLKPGQVYRLPGRRPVWGCFVHLSALRLENGEFLILATFGAPQNQAIEAYADRWQVETLFGCLKTRGFNFEDTHLRDAPRLAKLMALLALAFVWSYRTGECLHDHIQPIPLKKPFSVPLSPSSGTALISSVTSSLTSPRNSRISWTLRFLSCT</sequence>
<dbReference type="AlphaFoldDB" id="W6MCV7"/>
<comment type="caution">
    <text evidence="2">The sequence shown here is derived from an EMBL/GenBank/DDBJ whole genome shotgun (WGS) entry which is preliminary data.</text>
</comment>
<reference evidence="2" key="1">
    <citation type="submission" date="2013-07" db="EMBL/GenBank/DDBJ databases">
        <authorList>
            <person name="McIlroy S."/>
        </authorList>
    </citation>
    <scope>NUCLEOTIDE SEQUENCE [LARGE SCALE GENOMIC DNA]</scope>
    <source>
        <strain evidence="2">Run_A_D11</strain>
    </source>
</reference>
<evidence type="ECO:0000313" key="3">
    <source>
        <dbReference type="Proteomes" id="UP000035760"/>
    </source>
</evidence>
<dbReference type="EMBL" id="CBTJ020000108">
    <property type="protein sequence ID" value="CDI04380.1"/>
    <property type="molecule type" value="Genomic_DNA"/>
</dbReference>
<accession>W6MCV7</accession>
<keyword evidence="3" id="KW-1185">Reference proteome</keyword>